<feature type="non-terminal residue" evidence="1">
    <location>
        <position position="136"/>
    </location>
</feature>
<name>A0A1B6KCR1_9HEMI</name>
<gene>
    <name evidence="1" type="ORF">g.12771</name>
</gene>
<dbReference type="AlphaFoldDB" id="A0A1B6KCR1"/>
<organism evidence="1">
    <name type="scientific">Graphocephala atropunctata</name>
    <dbReference type="NCBI Taxonomy" id="36148"/>
    <lineage>
        <taxon>Eukaryota</taxon>
        <taxon>Metazoa</taxon>
        <taxon>Ecdysozoa</taxon>
        <taxon>Arthropoda</taxon>
        <taxon>Hexapoda</taxon>
        <taxon>Insecta</taxon>
        <taxon>Pterygota</taxon>
        <taxon>Neoptera</taxon>
        <taxon>Paraneoptera</taxon>
        <taxon>Hemiptera</taxon>
        <taxon>Auchenorrhyncha</taxon>
        <taxon>Membracoidea</taxon>
        <taxon>Cicadellidae</taxon>
        <taxon>Cicadellinae</taxon>
        <taxon>Cicadellini</taxon>
        <taxon>Graphocephala</taxon>
    </lineage>
</organism>
<evidence type="ECO:0000313" key="1">
    <source>
        <dbReference type="EMBL" id="JAT08984.1"/>
    </source>
</evidence>
<feature type="non-terminal residue" evidence="1">
    <location>
        <position position="1"/>
    </location>
</feature>
<dbReference type="EMBL" id="GEBQ01030993">
    <property type="protein sequence ID" value="JAT08984.1"/>
    <property type="molecule type" value="Transcribed_RNA"/>
</dbReference>
<reference evidence="1" key="1">
    <citation type="submission" date="2015-11" db="EMBL/GenBank/DDBJ databases">
        <title>De novo transcriptome assembly of four potential Pierce s Disease insect vectors from Arizona vineyards.</title>
        <authorList>
            <person name="Tassone E.E."/>
        </authorList>
    </citation>
    <scope>NUCLEOTIDE SEQUENCE</scope>
</reference>
<protein>
    <submittedName>
        <fullName evidence="1">Uncharacterized protein</fullName>
    </submittedName>
</protein>
<sequence length="136" mass="14391">NLFYVTHFTTVYCFIIITQMSKNSNRETLMKGKSLEGGSGVQKVVHGEVVGGVVAVEVPLGEGTTVWGVAAGRVAVSVRVQQVSEQVAQSVKSVLLPSGGEVPSVNSQGGEQHSETQAEYHHLSCHLEQLCGGETP</sequence>
<proteinExistence type="predicted"/>
<accession>A0A1B6KCR1</accession>